<comment type="caution">
    <text evidence="2">The sequence shown here is derived from an EMBL/GenBank/DDBJ whole genome shotgun (WGS) entry which is preliminary data.</text>
</comment>
<accession>A0ABS4PX76</accession>
<feature type="transmembrane region" description="Helical" evidence="1">
    <location>
        <begin position="60"/>
        <end position="79"/>
    </location>
</feature>
<organism evidence="2 3">
    <name type="scientific">Amycolatopsis magusensis</name>
    <dbReference type="NCBI Taxonomy" id="882444"/>
    <lineage>
        <taxon>Bacteria</taxon>
        <taxon>Bacillati</taxon>
        <taxon>Actinomycetota</taxon>
        <taxon>Actinomycetes</taxon>
        <taxon>Pseudonocardiales</taxon>
        <taxon>Pseudonocardiaceae</taxon>
        <taxon>Amycolatopsis</taxon>
    </lineage>
</organism>
<keyword evidence="1" id="KW-1133">Transmembrane helix</keyword>
<dbReference type="Proteomes" id="UP000741013">
    <property type="component" value="Unassembled WGS sequence"/>
</dbReference>
<evidence type="ECO:0000313" key="3">
    <source>
        <dbReference type="Proteomes" id="UP000741013"/>
    </source>
</evidence>
<feature type="transmembrane region" description="Helical" evidence="1">
    <location>
        <begin position="313"/>
        <end position="338"/>
    </location>
</feature>
<reference evidence="2 3" key="1">
    <citation type="submission" date="2021-03" db="EMBL/GenBank/DDBJ databases">
        <title>Sequencing the genomes of 1000 actinobacteria strains.</title>
        <authorList>
            <person name="Klenk H.-P."/>
        </authorList>
    </citation>
    <scope>NUCLEOTIDE SEQUENCE [LARGE SCALE GENOMIC DNA]</scope>
    <source>
        <strain evidence="2 3">DSM 45510</strain>
    </source>
</reference>
<feature type="transmembrane region" description="Helical" evidence="1">
    <location>
        <begin position="31"/>
        <end position="53"/>
    </location>
</feature>
<gene>
    <name evidence="2" type="ORF">JOM49_005560</name>
</gene>
<feature type="transmembrane region" description="Helical" evidence="1">
    <location>
        <begin position="99"/>
        <end position="118"/>
    </location>
</feature>
<feature type="transmembrane region" description="Helical" evidence="1">
    <location>
        <begin position="433"/>
        <end position="449"/>
    </location>
</feature>
<evidence type="ECO:0000313" key="2">
    <source>
        <dbReference type="EMBL" id="MBP2184034.1"/>
    </source>
</evidence>
<keyword evidence="3" id="KW-1185">Reference proteome</keyword>
<dbReference type="InterPro" id="IPR046671">
    <property type="entry name" value="DUF6541"/>
</dbReference>
<proteinExistence type="predicted"/>
<evidence type="ECO:0008006" key="4">
    <source>
        <dbReference type="Google" id="ProtNLM"/>
    </source>
</evidence>
<feature type="transmembrane region" description="Helical" evidence="1">
    <location>
        <begin position="396"/>
        <end position="413"/>
    </location>
</feature>
<feature type="transmembrane region" description="Helical" evidence="1">
    <location>
        <begin position="241"/>
        <end position="262"/>
    </location>
</feature>
<feature type="transmembrane region" description="Helical" evidence="1">
    <location>
        <begin position="215"/>
        <end position="234"/>
    </location>
</feature>
<dbReference type="EMBL" id="JAGGMS010000001">
    <property type="protein sequence ID" value="MBP2184034.1"/>
    <property type="molecule type" value="Genomic_DNA"/>
</dbReference>
<feature type="transmembrane region" description="Helical" evidence="1">
    <location>
        <begin position="461"/>
        <end position="479"/>
    </location>
</feature>
<evidence type="ECO:0000256" key="1">
    <source>
        <dbReference type="SAM" id="Phobius"/>
    </source>
</evidence>
<feature type="transmembrane region" description="Helical" evidence="1">
    <location>
        <begin position="274"/>
        <end position="301"/>
    </location>
</feature>
<keyword evidence="1" id="KW-0472">Membrane</keyword>
<dbReference type="RefSeq" id="WP_209667105.1">
    <property type="nucleotide sequence ID" value="NZ_JAGGMS010000001.1"/>
</dbReference>
<protein>
    <recommendedName>
        <fullName evidence="4">4-amino-4-deoxy-L-arabinose transferase</fullName>
    </recommendedName>
</protein>
<dbReference type="Pfam" id="PF20176">
    <property type="entry name" value="DUF6541"/>
    <property type="match status" value="1"/>
</dbReference>
<feature type="transmembrane region" description="Helical" evidence="1">
    <location>
        <begin position="187"/>
        <end position="209"/>
    </location>
</feature>
<sequence length="618" mass="65109">MTVLLLVVVFGVLWLPGLAVAAALRRTGWAVLGAAPALTFGLAGLAGPVFGLLGVPWRPWACLIFLAVVVAVAAVARRWLPGDTNAEPETWRRAGFTGIGAALLVAAAVGAVVLALGMRGMDAVSQIWDMSFHGNAIRHITDSGDPDPAGLGVIADRQGEAGFFYPNGFHLIGSLVHGITGQPPPTVLNGLVVAVATLLVPLATAGFAAGLGLRVGAVAAAVVVSTTFSNLPYLLWSYGGLYPYALALCLVGPALALAVRWLKDGDPGVLPMAVLAALGVLVVHPSAAVVLAVFGILVVLLRDFPLRWGRLGLLTGLTVLVLLPLLGGLLSVTARVAAFQPFWAASSDAGTAVLRVFTLVGVVPQPGEAAPPAQWVLAVLVFGGLLLMLRVPAWRWVPAAVLVFAALYVLSVTSDHPVARYLVAPWWNDSFRLVAVLPLVGALAAGYLLDEVRRRVGDWRAAVLLLAGYLGATGGYVVANSERVREVYRPGPVTADVAAGLRRLTELVPPGTGVMNDNGDGSTWSYGLVGRQTVVPYFGNYPPGSDRAVLLEKFDEVATDPRVRDLVREYEIGYAVVATPMLYGKERTPGLRELDGPPFRLVYENPGFRIYQLTPPET</sequence>
<keyword evidence="1" id="KW-0812">Transmembrane</keyword>
<feature type="transmembrane region" description="Helical" evidence="1">
    <location>
        <begin position="372"/>
        <end position="389"/>
    </location>
</feature>
<name>A0ABS4PX76_9PSEU</name>